<reference evidence="3 4" key="1">
    <citation type="submission" date="2023-12" db="EMBL/GenBank/DDBJ databases">
        <title>Baltic Sea Cyanobacteria.</title>
        <authorList>
            <person name="Delbaje E."/>
            <person name="Fewer D.P."/>
            <person name="Shishido T.K."/>
        </authorList>
    </citation>
    <scope>NUCLEOTIDE SEQUENCE [LARGE SCALE GENOMIC DNA]</scope>
    <source>
        <strain evidence="3 4">UHCC 0370</strain>
    </source>
</reference>
<dbReference type="EMBL" id="JAYGIE010000079">
    <property type="protein sequence ID" value="MEA5478854.1"/>
    <property type="molecule type" value="Genomic_DNA"/>
</dbReference>
<protein>
    <submittedName>
        <fullName evidence="3">LptA/OstA family protein</fullName>
    </submittedName>
</protein>
<evidence type="ECO:0000313" key="4">
    <source>
        <dbReference type="Proteomes" id="UP001301388"/>
    </source>
</evidence>
<organism evidence="3 4">
    <name type="scientific">Pseudanabaena galeata UHCC 0370</name>
    <dbReference type="NCBI Taxonomy" id="3110310"/>
    <lineage>
        <taxon>Bacteria</taxon>
        <taxon>Bacillati</taxon>
        <taxon>Cyanobacteriota</taxon>
        <taxon>Cyanophyceae</taxon>
        <taxon>Pseudanabaenales</taxon>
        <taxon>Pseudanabaenaceae</taxon>
        <taxon>Pseudanabaena</taxon>
    </lineage>
</organism>
<feature type="region of interest" description="Disordered" evidence="1">
    <location>
        <begin position="1"/>
        <end position="23"/>
    </location>
</feature>
<name>A0ABU5TKS0_9CYAN</name>
<accession>A0ABU5TKS0</accession>
<evidence type="ECO:0000313" key="3">
    <source>
        <dbReference type="EMBL" id="MEA5478854.1"/>
    </source>
</evidence>
<sequence length="205" mass="22175">MTPLSRFQGKGKKEKGKNQHQSPILNYQSPITKLFLIAIPVLAIALSSLPSTQAQTNTALTIRADVQEANSITGVVTATGNVRMTYPARQIDAIAEQAQYFSKEQRVVLTGNVIVTQEGVNSIKAQTVTYLVSEGKFVASPPANQQVETIYVVPDRDVASTPATSATPVTQIKPAFKKQQVSPPTSIIPPDKLQPKPQEIIPDDK</sequence>
<keyword evidence="4" id="KW-1185">Reference proteome</keyword>
<dbReference type="RefSeq" id="WP_323262247.1">
    <property type="nucleotide sequence ID" value="NZ_JAYGIE010000079.1"/>
</dbReference>
<evidence type="ECO:0000256" key="1">
    <source>
        <dbReference type="SAM" id="MobiDB-lite"/>
    </source>
</evidence>
<comment type="caution">
    <text evidence="3">The sequence shown here is derived from an EMBL/GenBank/DDBJ whole genome shotgun (WGS) entry which is preliminary data.</text>
</comment>
<feature type="domain" description="Organic solvent tolerance-like N-terminal" evidence="2">
    <location>
        <begin position="88"/>
        <end position="135"/>
    </location>
</feature>
<gene>
    <name evidence="3" type="ORF">VB774_14600</name>
</gene>
<dbReference type="Pfam" id="PF03968">
    <property type="entry name" value="LptD_N"/>
    <property type="match status" value="1"/>
</dbReference>
<dbReference type="Proteomes" id="UP001301388">
    <property type="component" value="Unassembled WGS sequence"/>
</dbReference>
<dbReference type="Gene3D" id="2.60.450.10">
    <property type="entry name" value="Lipopolysaccharide (LPS) transport protein A like domain"/>
    <property type="match status" value="1"/>
</dbReference>
<evidence type="ECO:0000259" key="2">
    <source>
        <dbReference type="Pfam" id="PF03968"/>
    </source>
</evidence>
<feature type="compositionally biased region" description="Low complexity" evidence="1">
    <location>
        <begin position="160"/>
        <end position="170"/>
    </location>
</feature>
<dbReference type="InterPro" id="IPR005653">
    <property type="entry name" value="OstA-like_N"/>
</dbReference>
<feature type="region of interest" description="Disordered" evidence="1">
    <location>
        <begin position="160"/>
        <end position="205"/>
    </location>
</feature>
<proteinExistence type="predicted"/>